<feature type="region of interest" description="Disordered" evidence="1">
    <location>
        <begin position="1"/>
        <end position="56"/>
    </location>
</feature>
<dbReference type="EMBL" id="JAIWYP010000001">
    <property type="protein sequence ID" value="KAH3885137.1"/>
    <property type="molecule type" value="Genomic_DNA"/>
</dbReference>
<accession>A0A9D4S0B4</accession>
<feature type="compositionally biased region" description="Polar residues" evidence="1">
    <location>
        <begin position="35"/>
        <end position="55"/>
    </location>
</feature>
<feature type="compositionally biased region" description="Polar residues" evidence="1">
    <location>
        <begin position="266"/>
        <end position="275"/>
    </location>
</feature>
<organism evidence="2 3">
    <name type="scientific">Dreissena polymorpha</name>
    <name type="common">Zebra mussel</name>
    <name type="synonym">Mytilus polymorpha</name>
    <dbReference type="NCBI Taxonomy" id="45954"/>
    <lineage>
        <taxon>Eukaryota</taxon>
        <taxon>Metazoa</taxon>
        <taxon>Spiralia</taxon>
        <taxon>Lophotrochozoa</taxon>
        <taxon>Mollusca</taxon>
        <taxon>Bivalvia</taxon>
        <taxon>Autobranchia</taxon>
        <taxon>Heteroconchia</taxon>
        <taxon>Euheterodonta</taxon>
        <taxon>Imparidentia</taxon>
        <taxon>Neoheterodontei</taxon>
        <taxon>Myida</taxon>
        <taxon>Dreissenoidea</taxon>
        <taxon>Dreissenidae</taxon>
        <taxon>Dreissena</taxon>
    </lineage>
</organism>
<evidence type="ECO:0000313" key="2">
    <source>
        <dbReference type="EMBL" id="KAH3885137.1"/>
    </source>
</evidence>
<evidence type="ECO:0000313" key="3">
    <source>
        <dbReference type="Proteomes" id="UP000828390"/>
    </source>
</evidence>
<evidence type="ECO:0000256" key="1">
    <source>
        <dbReference type="SAM" id="MobiDB-lite"/>
    </source>
</evidence>
<feature type="compositionally biased region" description="Basic and acidic residues" evidence="1">
    <location>
        <begin position="68"/>
        <end position="80"/>
    </location>
</feature>
<feature type="non-terminal residue" evidence="2">
    <location>
        <position position="431"/>
    </location>
</feature>
<dbReference type="AlphaFoldDB" id="A0A9D4S0B4"/>
<feature type="region of interest" description="Disordered" evidence="1">
    <location>
        <begin position="67"/>
        <end position="86"/>
    </location>
</feature>
<proteinExistence type="predicted"/>
<reference evidence="2" key="2">
    <citation type="submission" date="2020-11" db="EMBL/GenBank/DDBJ databases">
        <authorList>
            <person name="McCartney M.A."/>
            <person name="Auch B."/>
            <person name="Kono T."/>
            <person name="Mallez S."/>
            <person name="Becker A."/>
            <person name="Gohl D.M."/>
            <person name="Silverstein K.A.T."/>
            <person name="Koren S."/>
            <person name="Bechman K.B."/>
            <person name="Herman A."/>
            <person name="Abrahante J.E."/>
            <person name="Garbe J."/>
        </authorList>
    </citation>
    <scope>NUCLEOTIDE SEQUENCE</scope>
    <source>
        <strain evidence="2">Duluth1</strain>
        <tissue evidence="2">Whole animal</tissue>
    </source>
</reference>
<name>A0A9D4S0B4_DREPO</name>
<reference evidence="2" key="1">
    <citation type="journal article" date="2019" name="bioRxiv">
        <title>The Genome of the Zebra Mussel, Dreissena polymorpha: A Resource for Invasive Species Research.</title>
        <authorList>
            <person name="McCartney M.A."/>
            <person name="Auch B."/>
            <person name="Kono T."/>
            <person name="Mallez S."/>
            <person name="Zhang Y."/>
            <person name="Obille A."/>
            <person name="Becker A."/>
            <person name="Abrahante J.E."/>
            <person name="Garbe J."/>
            <person name="Badalamenti J.P."/>
            <person name="Herman A."/>
            <person name="Mangelson H."/>
            <person name="Liachko I."/>
            <person name="Sullivan S."/>
            <person name="Sone E.D."/>
            <person name="Koren S."/>
            <person name="Silverstein K.A.T."/>
            <person name="Beckman K.B."/>
            <person name="Gohl D.M."/>
        </authorList>
    </citation>
    <scope>NUCLEOTIDE SEQUENCE</scope>
    <source>
        <strain evidence="2">Duluth1</strain>
        <tissue evidence="2">Whole animal</tissue>
    </source>
</reference>
<feature type="compositionally biased region" description="Polar residues" evidence="1">
    <location>
        <begin position="226"/>
        <end position="256"/>
    </location>
</feature>
<keyword evidence="3" id="KW-1185">Reference proteome</keyword>
<protein>
    <submittedName>
        <fullName evidence="2">Uncharacterized protein</fullName>
    </submittedName>
</protein>
<sequence>MSKHHENMEAEINSNQNNEEGNKLPRNLGADNESQHTIQNENTAAVKTENKSTCSVVEENNFPSIVENRNENFPHEEIKKNSHPSIEARTNFYPAFETKMNSPYNLKDNPCPDVEVEKVFPPIVADQLSTCTAKKMNSSHTSSETEEQSSDNVETGNQPQPVTKEAGNQQQSVAKEAGNQPESLTKEAGNQPQSFSKEAGNQPQSSSKEAGNQSQLSSKKAETHPQLVSNEVGNQPQSSSNEAKISPTTGHANNPSLPCVEILGQPPTTGQAGDNIQSTAENIKRPADTEAGAAINKSSMYKTKTDQSESIKHMPENFVNQMVNIKNENSSSTEKIEVMSENCVNQKVNNNKDKSSRTETNIEAMSERCVNQNVDIKNKKSEIIGDDLKTVSTTVQPSSEQVDADHADSIVVNRRMSLEELDKGYKDLGLQ</sequence>
<feature type="region of interest" description="Disordered" evidence="1">
    <location>
        <begin position="131"/>
        <end position="275"/>
    </location>
</feature>
<comment type="caution">
    <text evidence="2">The sequence shown here is derived from an EMBL/GenBank/DDBJ whole genome shotgun (WGS) entry which is preliminary data.</text>
</comment>
<feature type="compositionally biased region" description="Polar residues" evidence="1">
    <location>
        <begin position="151"/>
        <end position="173"/>
    </location>
</feature>
<gene>
    <name evidence="2" type="ORF">DPMN_009127</name>
</gene>
<feature type="compositionally biased region" description="Polar residues" evidence="1">
    <location>
        <begin position="180"/>
        <end position="218"/>
    </location>
</feature>
<dbReference type="Proteomes" id="UP000828390">
    <property type="component" value="Unassembled WGS sequence"/>
</dbReference>